<evidence type="ECO:0000313" key="1">
    <source>
        <dbReference type="EMBL" id="CCV09461.1"/>
    </source>
</evidence>
<dbReference type="RefSeq" id="WP_008878312.1">
    <property type="nucleotide sequence ID" value="NZ_CAUM01000177.1"/>
</dbReference>
<protein>
    <submittedName>
        <fullName evidence="1">Uncharacterized protein</fullName>
    </submittedName>
</protein>
<gene>
    <name evidence="1" type="ORF">MESS2_p140005</name>
</gene>
<dbReference type="AlphaFoldDB" id="M5FC21"/>
<name>M5FC21_9HYPH</name>
<dbReference type="Proteomes" id="UP000012062">
    <property type="component" value="Unassembled WGS sequence"/>
</dbReference>
<organism evidence="1 2">
    <name type="scientific">Mesorhizobium metallidurans STM 2683</name>
    <dbReference type="NCBI Taxonomy" id="1297569"/>
    <lineage>
        <taxon>Bacteria</taxon>
        <taxon>Pseudomonadati</taxon>
        <taxon>Pseudomonadota</taxon>
        <taxon>Alphaproteobacteria</taxon>
        <taxon>Hyphomicrobiales</taxon>
        <taxon>Phyllobacteriaceae</taxon>
        <taxon>Mesorhizobium</taxon>
    </lineage>
</organism>
<reference evidence="1 2" key="1">
    <citation type="submission" date="2013-02" db="EMBL/GenBank/DDBJ databases">
        <authorList>
            <person name="Genoscope - CEA"/>
        </authorList>
    </citation>
    <scope>NUCLEOTIDE SEQUENCE [LARGE SCALE GENOMIC DNA]</scope>
    <source>
        <strain evidence="1 2">STM 2683</strain>
    </source>
</reference>
<dbReference type="STRING" id="1297569.MESS2_p140005"/>
<sequence>MVKYSRSNFMTPIPAAASVDEASVYRLLRAHDLINSPAFIVMKAANEFKLSRMYQTGTLYIGGRLHLPGKPASGRDHHAFAQPREKR</sequence>
<proteinExistence type="predicted"/>
<dbReference type="EMBL" id="CAUM01000177">
    <property type="protein sequence ID" value="CCV09461.1"/>
    <property type="molecule type" value="Genomic_DNA"/>
</dbReference>
<comment type="caution">
    <text evidence="1">The sequence shown here is derived from an EMBL/GenBank/DDBJ whole genome shotgun (WGS) entry which is preliminary data.</text>
</comment>
<keyword evidence="2" id="KW-1185">Reference proteome</keyword>
<dbReference type="eggNOG" id="COG2801">
    <property type="taxonomic scope" value="Bacteria"/>
</dbReference>
<evidence type="ECO:0000313" key="2">
    <source>
        <dbReference type="Proteomes" id="UP000012062"/>
    </source>
</evidence>
<dbReference type="OrthoDB" id="9803878at2"/>
<accession>M5FC21</accession>